<evidence type="ECO:0000256" key="4">
    <source>
        <dbReference type="ARBA" id="ARBA00022723"/>
    </source>
</evidence>
<comment type="subcellular location">
    <subcellularLocation>
        <location evidence="13">Cytoplasm</location>
    </subcellularLocation>
</comment>
<keyword evidence="9 13" id="KW-0238">DNA-binding</keyword>
<dbReference type="NCBIfam" id="NF000711">
    <property type="entry name" value="PRK00039.2-1"/>
    <property type="match status" value="1"/>
</dbReference>
<comment type="function">
    <text evidence="13">The RuvA-RuvB-RuvC complex processes Holliday junction (HJ) DNA during genetic recombination and DNA repair. Endonuclease that resolves HJ intermediates. Cleaves cruciform DNA by making single-stranded nicks across the HJ at symmetrical positions within the homologous arms, yielding a 5'-phosphate and a 3'-hydroxyl group; requires a central core of homology in the junction. The consensus cleavage sequence is 5'-(A/T)TT(C/G)-3'. Cleavage occurs on the 3'-side of the TT dinucleotide at the point of strand exchange. HJ branch migration catalyzed by RuvA-RuvB allows RuvC to scan DNA until it finds its consensus sequence, where it cleaves and resolves the cruciform DNA.</text>
</comment>
<dbReference type="Gene3D" id="3.30.420.10">
    <property type="entry name" value="Ribonuclease H-like superfamily/Ribonuclease H"/>
    <property type="match status" value="1"/>
</dbReference>
<keyword evidence="11 13" id="KW-0234">DNA repair</keyword>
<dbReference type="PRINTS" id="PR00696">
    <property type="entry name" value="RSOLVASERUVC"/>
</dbReference>
<dbReference type="OrthoDB" id="9805499at2"/>
<reference evidence="15 16" key="1">
    <citation type="submission" date="2019-10" db="EMBL/GenBank/DDBJ databases">
        <title>Whole-genome sequence of the extremophile Heliorestis acidaminivorans DSM 24790.</title>
        <authorList>
            <person name="Kyndt J.A."/>
            <person name="Meyer T.E."/>
        </authorList>
    </citation>
    <scope>NUCLEOTIDE SEQUENCE [LARGE SCALE GENOMIC DNA]</scope>
    <source>
        <strain evidence="15 16">DSM 24790</strain>
    </source>
</reference>
<keyword evidence="16" id="KW-1185">Reference proteome</keyword>
<evidence type="ECO:0000256" key="8">
    <source>
        <dbReference type="ARBA" id="ARBA00022842"/>
    </source>
</evidence>
<dbReference type="SUPFAM" id="SSF53098">
    <property type="entry name" value="Ribonuclease H-like"/>
    <property type="match status" value="1"/>
</dbReference>
<feature type="binding site" evidence="13">
    <location>
        <position position="140"/>
    </location>
    <ligand>
        <name>Mg(2+)</name>
        <dbReference type="ChEBI" id="CHEBI:18420"/>
        <label>1</label>
    </ligand>
</feature>
<dbReference type="EMBL" id="WBXO01000013">
    <property type="protein sequence ID" value="KAB2951318.1"/>
    <property type="molecule type" value="Genomic_DNA"/>
</dbReference>
<evidence type="ECO:0000256" key="12">
    <source>
        <dbReference type="ARBA" id="ARBA00029354"/>
    </source>
</evidence>
<dbReference type="GO" id="GO:0048476">
    <property type="term" value="C:Holliday junction resolvase complex"/>
    <property type="evidence" value="ECO:0007669"/>
    <property type="project" value="UniProtKB-UniRule"/>
</dbReference>
<dbReference type="GO" id="GO:0006310">
    <property type="term" value="P:DNA recombination"/>
    <property type="evidence" value="ECO:0007669"/>
    <property type="project" value="UniProtKB-UniRule"/>
</dbReference>
<dbReference type="PANTHER" id="PTHR30194">
    <property type="entry name" value="CROSSOVER JUNCTION ENDODEOXYRIBONUCLEASE RUVC"/>
    <property type="match status" value="1"/>
</dbReference>
<evidence type="ECO:0000256" key="7">
    <source>
        <dbReference type="ARBA" id="ARBA00022801"/>
    </source>
</evidence>
<dbReference type="GO" id="GO:0006281">
    <property type="term" value="P:DNA repair"/>
    <property type="evidence" value="ECO:0007669"/>
    <property type="project" value="UniProtKB-UniRule"/>
</dbReference>
<feature type="binding site" evidence="13">
    <location>
        <position position="67"/>
    </location>
    <ligand>
        <name>Mg(2+)</name>
        <dbReference type="ChEBI" id="CHEBI:18420"/>
        <label>2</label>
    </ligand>
</feature>
<evidence type="ECO:0000256" key="11">
    <source>
        <dbReference type="ARBA" id="ARBA00023204"/>
    </source>
</evidence>
<dbReference type="GO" id="GO:0008821">
    <property type="term" value="F:crossover junction DNA endonuclease activity"/>
    <property type="evidence" value="ECO:0007669"/>
    <property type="project" value="UniProtKB-UniRule"/>
</dbReference>
<dbReference type="GO" id="GO:0005737">
    <property type="term" value="C:cytoplasm"/>
    <property type="evidence" value="ECO:0007669"/>
    <property type="project" value="UniProtKB-SubCell"/>
</dbReference>
<proteinExistence type="inferred from homology"/>
<dbReference type="FunFam" id="3.30.420.10:FF:000002">
    <property type="entry name" value="Crossover junction endodeoxyribonuclease RuvC"/>
    <property type="match status" value="1"/>
</dbReference>
<evidence type="ECO:0000256" key="2">
    <source>
        <dbReference type="ARBA" id="ARBA00022490"/>
    </source>
</evidence>
<keyword evidence="3 13" id="KW-0540">Nuclease</keyword>
<dbReference type="EC" id="3.1.21.10" evidence="13 14"/>
<comment type="catalytic activity">
    <reaction evidence="12 13">
        <text>Endonucleolytic cleavage at a junction such as a reciprocal single-stranded crossover between two homologous DNA duplexes (Holliday junction).</text>
        <dbReference type="EC" id="3.1.21.10"/>
    </reaction>
</comment>
<evidence type="ECO:0000256" key="13">
    <source>
        <dbReference type="HAMAP-Rule" id="MF_00034"/>
    </source>
</evidence>
<keyword evidence="6 13" id="KW-0227">DNA damage</keyword>
<comment type="caution">
    <text evidence="15">The sequence shown here is derived from an EMBL/GenBank/DDBJ whole genome shotgun (WGS) entry which is preliminary data.</text>
</comment>
<comment type="similarity">
    <text evidence="1 13">Belongs to the RuvC family.</text>
</comment>
<accession>A0A6I0EW81</accession>
<dbReference type="CDD" id="cd16962">
    <property type="entry name" value="RuvC"/>
    <property type="match status" value="1"/>
</dbReference>
<dbReference type="InterPro" id="IPR012337">
    <property type="entry name" value="RNaseH-like_sf"/>
</dbReference>
<protein>
    <recommendedName>
        <fullName evidence="13 14">Crossover junction endodeoxyribonuclease RuvC</fullName>
        <ecNumber evidence="13 14">3.1.21.10</ecNumber>
    </recommendedName>
    <alternativeName>
        <fullName evidence="13">Holliday junction nuclease RuvC</fullName>
    </alternativeName>
    <alternativeName>
        <fullName evidence="13">Holliday junction resolvase RuvC</fullName>
    </alternativeName>
</protein>
<evidence type="ECO:0000256" key="9">
    <source>
        <dbReference type="ARBA" id="ARBA00023125"/>
    </source>
</evidence>
<evidence type="ECO:0000256" key="5">
    <source>
        <dbReference type="ARBA" id="ARBA00022759"/>
    </source>
</evidence>
<evidence type="ECO:0000313" key="15">
    <source>
        <dbReference type="EMBL" id="KAB2951318.1"/>
    </source>
</evidence>
<feature type="active site" evidence="13">
    <location>
        <position position="67"/>
    </location>
</feature>
<dbReference type="PANTHER" id="PTHR30194:SF3">
    <property type="entry name" value="CROSSOVER JUNCTION ENDODEOXYRIBONUCLEASE RUVC"/>
    <property type="match status" value="1"/>
</dbReference>
<keyword evidence="8 13" id="KW-0460">Magnesium</keyword>
<evidence type="ECO:0000256" key="1">
    <source>
        <dbReference type="ARBA" id="ARBA00009518"/>
    </source>
</evidence>
<comment type="subunit">
    <text evidence="13">Homodimer which binds Holliday junction (HJ) DNA. The HJ becomes 2-fold symmetrical on binding to RuvC with unstacked arms; it has a different conformation from HJ DNA in complex with RuvA. In the full resolvosome a probable DNA-RuvA(4)-RuvB(12)-RuvC(2) complex forms which resolves the HJ.</text>
</comment>
<dbReference type="RefSeq" id="WP_151621692.1">
    <property type="nucleotide sequence ID" value="NZ_WBXO01000013.1"/>
</dbReference>
<keyword evidence="2 13" id="KW-0963">Cytoplasm</keyword>
<dbReference type="AlphaFoldDB" id="A0A6I0EW81"/>
<keyword evidence="4 13" id="KW-0479">Metal-binding</keyword>
<evidence type="ECO:0000256" key="6">
    <source>
        <dbReference type="ARBA" id="ARBA00022763"/>
    </source>
</evidence>
<dbReference type="Pfam" id="PF02075">
    <property type="entry name" value="RuvC"/>
    <property type="match status" value="1"/>
</dbReference>
<organism evidence="15 16">
    <name type="scientific">Heliorestis acidaminivorans</name>
    <dbReference type="NCBI Taxonomy" id="553427"/>
    <lineage>
        <taxon>Bacteria</taxon>
        <taxon>Bacillati</taxon>
        <taxon>Bacillota</taxon>
        <taxon>Clostridia</taxon>
        <taxon>Eubacteriales</taxon>
        <taxon>Heliobacteriaceae</taxon>
        <taxon>Heliorestis</taxon>
    </lineage>
</organism>
<dbReference type="InterPro" id="IPR002176">
    <property type="entry name" value="X-over_junc_endoDNase_RuvC"/>
</dbReference>
<dbReference type="GO" id="GO:0003677">
    <property type="term" value="F:DNA binding"/>
    <property type="evidence" value="ECO:0007669"/>
    <property type="project" value="UniProtKB-KW"/>
</dbReference>
<dbReference type="GO" id="GO:0000287">
    <property type="term" value="F:magnesium ion binding"/>
    <property type="evidence" value="ECO:0007669"/>
    <property type="project" value="UniProtKB-UniRule"/>
</dbReference>
<dbReference type="PROSITE" id="PS01321">
    <property type="entry name" value="RUVC"/>
    <property type="match status" value="1"/>
</dbReference>
<comment type="cofactor">
    <cofactor evidence="13">
        <name>Mg(2+)</name>
        <dbReference type="ChEBI" id="CHEBI:18420"/>
    </cofactor>
    <text evidence="13">Binds 2 Mg(2+) ion per subunit.</text>
</comment>
<evidence type="ECO:0000256" key="10">
    <source>
        <dbReference type="ARBA" id="ARBA00023172"/>
    </source>
</evidence>
<feature type="binding site" evidence="13">
    <location>
        <position position="7"/>
    </location>
    <ligand>
        <name>Mg(2+)</name>
        <dbReference type="ChEBI" id="CHEBI:18420"/>
        <label>1</label>
    </ligand>
</feature>
<evidence type="ECO:0000256" key="3">
    <source>
        <dbReference type="ARBA" id="ARBA00022722"/>
    </source>
</evidence>
<evidence type="ECO:0000256" key="14">
    <source>
        <dbReference type="NCBIfam" id="TIGR00228"/>
    </source>
</evidence>
<gene>
    <name evidence="13 15" type="primary">ruvC</name>
    <name evidence="15" type="ORF">F9B85_12840</name>
</gene>
<keyword evidence="10 13" id="KW-0233">DNA recombination</keyword>
<keyword evidence="5 13" id="KW-0255">Endonuclease</keyword>
<dbReference type="InterPro" id="IPR020563">
    <property type="entry name" value="X-over_junc_endoDNase_Mg_BS"/>
</dbReference>
<dbReference type="InterPro" id="IPR036397">
    <property type="entry name" value="RNaseH_sf"/>
</dbReference>
<evidence type="ECO:0000313" key="16">
    <source>
        <dbReference type="Proteomes" id="UP000468766"/>
    </source>
</evidence>
<name>A0A6I0EW81_9FIRM</name>
<keyword evidence="7 13" id="KW-0378">Hydrolase</keyword>
<feature type="active site" evidence="13">
    <location>
        <position position="140"/>
    </location>
</feature>
<feature type="active site" evidence="13">
    <location>
        <position position="7"/>
    </location>
</feature>
<dbReference type="Proteomes" id="UP000468766">
    <property type="component" value="Unassembled WGS sequence"/>
</dbReference>
<sequence>MIILGIDPGTALCGYGLIEAKGNRLYPLAYGAIRTKAHSPMPSRLLTIAEELDNIIKQYKPHHVAVEEIFFSRNVTTALAVGQARGVILLSAARAGLAVSEYKPTQVKQAVVGYGRAEKEQVQEMVRILLSLSEKPKPDDVADALAVAICCAHSVHQEEWSR</sequence>
<dbReference type="NCBIfam" id="TIGR00228">
    <property type="entry name" value="ruvC"/>
    <property type="match status" value="1"/>
</dbReference>
<dbReference type="HAMAP" id="MF_00034">
    <property type="entry name" value="RuvC"/>
    <property type="match status" value="1"/>
</dbReference>